<protein>
    <recommendedName>
        <fullName evidence="4">Type VII secretion integral membrane protein EccD</fullName>
    </recommendedName>
</protein>
<feature type="transmembrane region" description="Helical" evidence="1">
    <location>
        <begin position="160"/>
        <end position="176"/>
    </location>
</feature>
<organism evidence="2 3">
    <name type="scientific">Nocardioides marinquilinus</name>
    <dbReference type="NCBI Taxonomy" id="1210400"/>
    <lineage>
        <taxon>Bacteria</taxon>
        <taxon>Bacillati</taxon>
        <taxon>Actinomycetota</taxon>
        <taxon>Actinomycetes</taxon>
        <taxon>Propionibacteriales</taxon>
        <taxon>Nocardioidaceae</taxon>
        <taxon>Nocardioides</taxon>
    </lineage>
</organism>
<evidence type="ECO:0000256" key="1">
    <source>
        <dbReference type="SAM" id="Phobius"/>
    </source>
</evidence>
<accession>A0ABP9P8Y6</accession>
<feature type="transmembrane region" description="Helical" evidence="1">
    <location>
        <begin position="389"/>
        <end position="411"/>
    </location>
</feature>
<feature type="transmembrane region" description="Helical" evidence="1">
    <location>
        <begin position="431"/>
        <end position="450"/>
    </location>
</feature>
<dbReference type="EMBL" id="BAABKG010000001">
    <property type="protein sequence ID" value="GAA5142496.1"/>
    <property type="molecule type" value="Genomic_DNA"/>
</dbReference>
<keyword evidence="3" id="KW-1185">Reference proteome</keyword>
<feature type="transmembrane region" description="Helical" evidence="1">
    <location>
        <begin position="365"/>
        <end position="383"/>
    </location>
</feature>
<feature type="transmembrane region" description="Helical" evidence="1">
    <location>
        <begin position="135"/>
        <end position="153"/>
    </location>
</feature>
<gene>
    <name evidence="2" type="ORF">GCM10023340_06080</name>
</gene>
<keyword evidence="1" id="KW-1133">Transmembrane helix</keyword>
<feature type="transmembrane region" description="Helical" evidence="1">
    <location>
        <begin position="101"/>
        <end position="123"/>
    </location>
</feature>
<feature type="transmembrane region" description="Helical" evidence="1">
    <location>
        <begin position="307"/>
        <end position="328"/>
    </location>
</feature>
<feature type="transmembrane region" description="Helical" evidence="1">
    <location>
        <begin position="212"/>
        <end position="232"/>
    </location>
</feature>
<sequence>MAGATGATDVLSLSVHGPVGVLDLQVPAGASSADVANEYTRQTNLPEVPHLYTRLGSPLPPDEPLVDAGVVTGAVLVALPYRPDEVRRRSEGPMRRPRHRYLPGALSATWCTLAAVVAVLAGWQSSRLPDSDERTYALGVLFGTAVLAALPLGALARHRVLALPAFTGAATFAVAWDPAPERLPTVLGVAALASAVTAAVARALDQEGEEGLRVWIIGGSTVFLLTIVAALLDIDAQVVWALLLLAAMLAARFVPIVSVDVPDQYLIDLERLAVTAWSARDRPTGRRGRIVVPMAAVSTVAARGTRLVTAASAAVLAVTVVAAVMLLREVDADIDVIGARVEVGLAGASLLLAARSYRHAGARALLRLAGLACWAALLGELLLRTEGGFLPLLAALSIGLGALLVVVAVALGRGWRSAWWSRRAEIAESVCGAFAVGSVVVAAGFFRLLWELTS</sequence>
<evidence type="ECO:0008006" key="4">
    <source>
        <dbReference type="Google" id="ProtNLM"/>
    </source>
</evidence>
<reference evidence="3" key="1">
    <citation type="journal article" date="2019" name="Int. J. Syst. Evol. Microbiol.">
        <title>The Global Catalogue of Microorganisms (GCM) 10K type strain sequencing project: providing services to taxonomists for standard genome sequencing and annotation.</title>
        <authorList>
            <consortium name="The Broad Institute Genomics Platform"/>
            <consortium name="The Broad Institute Genome Sequencing Center for Infectious Disease"/>
            <person name="Wu L."/>
            <person name="Ma J."/>
        </authorList>
    </citation>
    <scope>NUCLEOTIDE SEQUENCE [LARGE SCALE GENOMIC DNA]</scope>
    <source>
        <strain evidence="3">JCM 18459</strain>
    </source>
</reference>
<evidence type="ECO:0000313" key="2">
    <source>
        <dbReference type="EMBL" id="GAA5142496.1"/>
    </source>
</evidence>
<dbReference type="RefSeq" id="WP_345454400.1">
    <property type="nucleotide sequence ID" value="NZ_BAABKG010000001.1"/>
</dbReference>
<feature type="transmembrane region" description="Helical" evidence="1">
    <location>
        <begin position="238"/>
        <end position="261"/>
    </location>
</feature>
<dbReference type="Proteomes" id="UP001500221">
    <property type="component" value="Unassembled WGS sequence"/>
</dbReference>
<proteinExistence type="predicted"/>
<name>A0ABP9P8Y6_9ACTN</name>
<keyword evidence="1" id="KW-0812">Transmembrane</keyword>
<keyword evidence="1" id="KW-0472">Membrane</keyword>
<comment type="caution">
    <text evidence="2">The sequence shown here is derived from an EMBL/GenBank/DDBJ whole genome shotgun (WGS) entry which is preliminary data.</text>
</comment>
<evidence type="ECO:0000313" key="3">
    <source>
        <dbReference type="Proteomes" id="UP001500221"/>
    </source>
</evidence>
<feature type="transmembrane region" description="Helical" evidence="1">
    <location>
        <begin position="182"/>
        <end position="200"/>
    </location>
</feature>
<feature type="transmembrane region" description="Helical" evidence="1">
    <location>
        <begin position="334"/>
        <end position="353"/>
    </location>
</feature>